<dbReference type="Proteomes" id="UP000694569">
    <property type="component" value="Unplaced"/>
</dbReference>
<keyword evidence="1" id="KW-0547">Nucleotide-binding</keyword>
<dbReference type="GO" id="GO:0016301">
    <property type="term" value="F:kinase activity"/>
    <property type="evidence" value="ECO:0007669"/>
    <property type="project" value="TreeGrafter"/>
</dbReference>
<evidence type="ECO:0000256" key="1">
    <source>
        <dbReference type="ARBA" id="ARBA00022741"/>
    </source>
</evidence>
<dbReference type="SUPFAM" id="SSF52540">
    <property type="entry name" value="P-loop containing nucleoside triphosphate hydrolases"/>
    <property type="match status" value="1"/>
</dbReference>
<gene>
    <name evidence="4" type="primary">PSTK</name>
</gene>
<accession>A0A8C5WLG1</accession>
<name>A0A8C5WLG1_9ANUR</name>
<dbReference type="Gene3D" id="3.40.50.300">
    <property type="entry name" value="P-loop containing nucleotide triphosphate hydrolases"/>
    <property type="match status" value="1"/>
</dbReference>
<dbReference type="Pfam" id="PF08433">
    <property type="entry name" value="KTI12"/>
    <property type="match status" value="1"/>
</dbReference>
<dbReference type="InterPro" id="IPR013641">
    <property type="entry name" value="KTI12/PSTK"/>
</dbReference>
<reference evidence="4" key="1">
    <citation type="submission" date="2025-08" db="UniProtKB">
        <authorList>
            <consortium name="Ensembl"/>
        </authorList>
    </citation>
    <scope>IDENTIFICATION</scope>
</reference>
<dbReference type="PANTHER" id="PTHR20873:SF0">
    <property type="entry name" value="L-SERYL-TRNA(SEC) KINASE"/>
    <property type="match status" value="1"/>
</dbReference>
<feature type="coiled-coil region" evidence="3">
    <location>
        <begin position="296"/>
        <end position="323"/>
    </location>
</feature>
<dbReference type="PANTHER" id="PTHR20873">
    <property type="entry name" value="L-SERYL-TRNA(SEC) KINASE"/>
    <property type="match status" value="1"/>
</dbReference>
<evidence type="ECO:0000256" key="2">
    <source>
        <dbReference type="ARBA" id="ARBA00022840"/>
    </source>
</evidence>
<dbReference type="Ensembl" id="ENSLLET00000048438.1">
    <property type="protein sequence ID" value="ENSLLEP00000046597.1"/>
    <property type="gene ID" value="ENSLLEG00000029522.1"/>
</dbReference>
<evidence type="ECO:0000313" key="4">
    <source>
        <dbReference type="Ensembl" id="ENSLLEP00000046597.1"/>
    </source>
</evidence>
<dbReference type="GeneTree" id="ENSGT00390000017554"/>
<keyword evidence="2" id="KW-0067">ATP-binding</keyword>
<evidence type="ECO:0000313" key="5">
    <source>
        <dbReference type="Proteomes" id="UP000694569"/>
    </source>
</evidence>
<dbReference type="GO" id="GO:0000049">
    <property type="term" value="F:tRNA binding"/>
    <property type="evidence" value="ECO:0007669"/>
    <property type="project" value="TreeGrafter"/>
</dbReference>
<keyword evidence="5" id="KW-1185">Reference proteome</keyword>
<evidence type="ECO:0000256" key="3">
    <source>
        <dbReference type="SAM" id="Coils"/>
    </source>
</evidence>
<sequence>MNEAAGSGRRLALCLLCGLPGAGKSTLARRLRSSEPGRSVLVVTYDDVITPEELGRVCWMSEGSTETGGEETSLWKQQRRQLLLHIERLVVAFLESSSLVRPDSGSLESWQRFIGCLEGQGLVSPAKPDVKTPKHAASLTEHKDLCLVLDDNFYYQSMRYEVFQLARKYSSGFCQVYLYCPVELCLVRNRSRTFPVPDQIICHMEERIEKPDPKKNAWEQNSLILDGSELNAINDSSVIDLLNQALDAPLTPVQDDREQKEHDRAICAANILHQADKGCRHLITETMQRIKGTISVQEMKMLAQKLQGEKSKLLEQLRQTTSLGMHDAIDPMLVFKDQVDGIVQPYLSNKREQFS</sequence>
<reference evidence="4" key="2">
    <citation type="submission" date="2025-09" db="UniProtKB">
        <authorList>
            <consortium name="Ensembl"/>
        </authorList>
    </citation>
    <scope>IDENTIFICATION</scope>
</reference>
<protein>
    <submittedName>
        <fullName evidence="4">Phosphoseryl-tRNA kinase</fullName>
    </submittedName>
</protein>
<dbReference type="InterPro" id="IPR052648">
    <property type="entry name" value="Ser-tRNA(Sec)_kinase"/>
</dbReference>
<dbReference type="GO" id="GO:0005524">
    <property type="term" value="F:ATP binding"/>
    <property type="evidence" value="ECO:0007669"/>
    <property type="project" value="UniProtKB-KW"/>
</dbReference>
<dbReference type="OrthoDB" id="9972657at2759"/>
<proteinExistence type="predicted"/>
<keyword evidence="3" id="KW-0175">Coiled coil</keyword>
<dbReference type="AlphaFoldDB" id="A0A8C5WLG1"/>
<organism evidence="4 5">
    <name type="scientific">Leptobrachium leishanense</name>
    <name type="common">Leishan spiny toad</name>
    <dbReference type="NCBI Taxonomy" id="445787"/>
    <lineage>
        <taxon>Eukaryota</taxon>
        <taxon>Metazoa</taxon>
        <taxon>Chordata</taxon>
        <taxon>Craniata</taxon>
        <taxon>Vertebrata</taxon>
        <taxon>Euteleostomi</taxon>
        <taxon>Amphibia</taxon>
        <taxon>Batrachia</taxon>
        <taxon>Anura</taxon>
        <taxon>Pelobatoidea</taxon>
        <taxon>Megophryidae</taxon>
        <taxon>Leptobrachium</taxon>
    </lineage>
</organism>
<dbReference type="InterPro" id="IPR027417">
    <property type="entry name" value="P-loop_NTPase"/>
</dbReference>